<evidence type="ECO:0000313" key="8">
    <source>
        <dbReference type="EMBL" id="CAK9325610.1"/>
    </source>
</evidence>
<accession>A0ABP0Z3U0</accession>
<protein>
    <recommendedName>
        <fullName evidence="10">Sulfite exporter TauE/SafE family protein</fullName>
    </recommendedName>
</protein>
<organism evidence="8 9">
    <name type="scientific">Citrullus colocynthis</name>
    <name type="common">colocynth</name>
    <dbReference type="NCBI Taxonomy" id="252529"/>
    <lineage>
        <taxon>Eukaryota</taxon>
        <taxon>Viridiplantae</taxon>
        <taxon>Streptophyta</taxon>
        <taxon>Embryophyta</taxon>
        <taxon>Tracheophyta</taxon>
        <taxon>Spermatophyta</taxon>
        <taxon>Magnoliopsida</taxon>
        <taxon>eudicotyledons</taxon>
        <taxon>Gunneridae</taxon>
        <taxon>Pentapetalae</taxon>
        <taxon>rosids</taxon>
        <taxon>fabids</taxon>
        <taxon>Cucurbitales</taxon>
        <taxon>Cucurbitaceae</taxon>
        <taxon>Benincaseae</taxon>
        <taxon>Citrullus</taxon>
    </lineage>
</organism>
<keyword evidence="9" id="KW-1185">Reference proteome</keyword>
<comment type="similarity">
    <text evidence="2">Belongs to the 4-toluene sulfonate uptake permease (TSUP) (TC 2.A.102) family.</text>
</comment>
<feature type="transmembrane region" description="Helical" evidence="7">
    <location>
        <begin position="406"/>
        <end position="425"/>
    </location>
</feature>
<evidence type="ECO:0000256" key="5">
    <source>
        <dbReference type="ARBA" id="ARBA00023136"/>
    </source>
</evidence>
<gene>
    <name evidence="8" type="ORF">CITCOLO1_LOCUS17876</name>
</gene>
<dbReference type="EMBL" id="OZ021741">
    <property type="protein sequence ID" value="CAK9325610.1"/>
    <property type="molecule type" value="Genomic_DNA"/>
</dbReference>
<evidence type="ECO:0000256" key="4">
    <source>
        <dbReference type="ARBA" id="ARBA00022989"/>
    </source>
</evidence>
<evidence type="ECO:0000313" key="9">
    <source>
        <dbReference type="Proteomes" id="UP001642487"/>
    </source>
</evidence>
<feature type="transmembrane region" description="Helical" evidence="7">
    <location>
        <begin position="174"/>
        <end position="204"/>
    </location>
</feature>
<feature type="transmembrane region" description="Helical" evidence="7">
    <location>
        <begin position="90"/>
        <end position="116"/>
    </location>
</feature>
<feature type="transmembrane region" description="Helical" evidence="7">
    <location>
        <begin position="267"/>
        <end position="283"/>
    </location>
</feature>
<comment type="subcellular location">
    <subcellularLocation>
        <location evidence="1">Membrane</location>
        <topology evidence="1">Multi-pass membrane protein</topology>
    </subcellularLocation>
</comment>
<evidence type="ECO:0000256" key="3">
    <source>
        <dbReference type="ARBA" id="ARBA00022692"/>
    </source>
</evidence>
<feature type="transmembrane region" description="Helical" evidence="7">
    <location>
        <begin position="437"/>
        <end position="458"/>
    </location>
</feature>
<feature type="compositionally biased region" description="Basic and acidic residues" evidence="6">
    <location>
        <begin position="227"/>
        <end position="239"/>
    </location>
</feature>
<evidence type="ECO:0000256" key="7">
    <source>
        <dbReference type="SAM" id="Phobius"/>
    </source>
</evidence>
<feature type="transmembrane region" description="Helical" evidence="7">
    <location>
        <begin position="338"/>
        <end position="357"/>
    </location>
</feature>
<sequence length="481" mass="52583">MAQYGEGNWKSKRSLLIATVNSLLFLLVAVSADRGLKMPEVSVPEGTRRSLSDQRRDLKSLLKIAKTFLWQSDGSGYEHVWPEMKVGWPIVFGTIVGFIGGAFGSIGGIGGGGIFLPMLNLILGFDAKSSTAMSKCMIMGAAVSTVCYNLKLRHPLLDVPMIDYDLVLLVQPMLMLGISIGVIFNVIFADWMVTILLIILFLFISTKAFLRGVKTWEKETLLKKEASASEGQDGERDYKAIPGGPQQETEKAQSGISIVKHVHWKELGLLFLVWLAFLVLQIFKEKTVSCSWEYWILNFLQIPVSVGVYLYEATSLYKGRRVIASLGQRQTDFRFGQLVIYACLAMSAGMVGGLLGVGGGSIMGPLFLELGVPPQVASASATFAMMFSSSMSVVEYYLLNQFPVPYAVYLAAVAMVAGYCGQHFVGKVIKLLGRASIIIFVLAFTVFISSLTLGGVGISKSIQRLQRNEYMGFEDLCRGGG</sequence>
<feature type="transmembrane region" description="Helical" evidence="7">
    <location>
        <begin position="136"/>
        <end position="154"/>
    </location>
</feature>
<evidence type="ECO:0000256" key="2">
    <source>
        <dbReference type="ARBA" id="ARBA00009142"/>
    </source>
</evidence>
<keyword evidence="5 7" id="KW-0472">Membrane</keyword>
<feature type="region of interest" description="Disordered" evidence="6">
    <location>
        <begin position="227"/>
        <end position="248"/>
    </location>
</feature>
<evidence type="ECO:0000256" key="6">
    <source>
        <dbReference type="SAM" id="MobiDB-lite"/>
    </source>
</evidence>
<dbReference type="PANTHER" id="PTHR14255:SF1">
    <property type="entry name" value="SULFITE EXPORTER TAUE_SAFE FAMILY PROTEIN 3"/>
    <property type="match status" value="1"/>
</dbReference>
<dbReference type="PANTHER" id="PTHR14255">
    <property type="entry name" value="CEREBLON"/>
    <property type="match status" value="1"/>
</dbReference>
<keyword evidence="3 7" id="KW-0812">Transmembrane</keyword>
<dbReference type="Proteomes" id="UP001642487">
    <property type="component" value="Chromosome 7"/>
</dbReference>
<reference evidence="8 9" key="1">
    <citation type="submission" date="2024-03" db="EMBL/GenBank/DDBJ databases">
        <authorList>
            <person name="Gkanogiannis A."/>
            <person name="Becerra Lopez-Lavalle L."/>
        </authorList>
    </citation>
    <scope>NUCLEOTIDE SEQUENCE [LARGE SCALE GENOMIC DNA]</scope>
</reference>
<evidence type="ECO:0000256" key="1">
    <source>
        <dbReference type="ARBA" id="ARBA00004141"/>
    </source>
</evidence>
<dbReference type="Pfam" id="PF01925">
    <property type="entry name" value="TauE"/>
    <property type="match status" value="2"/>
</dbReference>
<keyword evidence="4 7" id="KW-1133">Transmembrane helix</keyword>
<evidence type="ECO:0008006" key="10">
    <source>
        <dbReference type="Google" id="ProtNLM"/>
    </source>
</evidence>
<dbReference type="InterPro" id="IPR002781">
    <property type="entry name" value="TM_pro_TauE-like"/>
</dbReference>
<proteinExistence type="inferred from homology"/>
<feature type="transmembrane region" description="Helical" evidence="7">
    <location>
        <begin position="377"/>
        <end position="399"/>
    </location>
</feature>
<name>A0ABP0Z3U0_9ROSI</name>
<feature type="transmembrane region" description="Helical" evidence="7">
    <location>
        <begin position="295"/>
        <end position="317"/>
    </location>
</feature>